<dbReference type="GO" id="GO:0005886">
    <property type="term" value="C:plasma membrane"/>
    <property type="evidence" value="ECO:0007669"/>
    <property type="project" value="UniProtKB-SubCell"/>
</dbReference>
<dbReference type="Proteomes" id="UP000295416">
    <property type="component" value="Unassembled WGS sequence"/>
</dbReference>
<feature type="transmembrane region" description="Helical" evidence="6">
    <location>
        <begin position="69"/>
        <end position="92"/>
    </location>
</feature>
<evidence type="ECO:0000256" key="4">
    <source>
        <dbReference type="ARBA" id="ARBA00022989"/>
    </source>
</evidence>
<name>A0A4R2PAG2_9BACL</name>
<keyword evidence="3 6" id="KW-0812">Transmembrane</keyword>
<keyword evidence="6" id="KW-1003">Cell membrane</keyword>
<feature type="transmembrane region" description="Helical" evidence="6">
    <location>
        <begin position="251"/>
        <end position="269"/>
    </location>
</feature>
<dbReference type="InterPro" id="IPR002781">
    <property type="entry name" value="TM_pro_TauE-like"/>
</dbReference>
<proteinExistence type="inferred from homology"/>
<feature type="transmembrane region" description="Helical" evidence="6">
    <location>
        <begin position="98"/>
        <end position="117"/>
    </location>
</feature>
<dbReference type="EMBL" id="SLXK01000004">
    <property type="protein sequence ID" value="TCP30885.1"/>
    <property type="molecule type" value="Genomic_DNA"/>
</dbReference>
<keyword evidence="8" id="KW-1185">Reference proteome</keyword>
<feature type="transmembrane region" description="Helical" evidence="6">
    <location>
        <begin position="195"/>
        <end position="218"/>
    </location>
</feature>
<sequence>MLSGILLFIIALLSGAYGVIVGAGGGFIFVPVLLIFFHMSPVTAAGTGLVVVMLNALSGITGYVKQRRIDYKIGIILALGALPGTLIGTWLGRSSSSQLFYLIFSSVIVLLGLFLLIKKAPSNKNVEDKQRDETAVALHKQNSTEETISHKPSQNYYSLLAIGLLLGVVSSYLGIGGGWLLVPILIYIYRVAPHYATATSIFSLCLYSAIGVITQIYYGHIDWSVVLWGGLGVLVGGQAGAYMSNKLSGRLIIKMLSILLIGVGVKLFFS</sequence>
<comment type="subcellular location">
    <subcellularLocation>
        <location evidence="6">Cell membrane</location>
        <topology evidence="6">Multi-pass membrane protein</topology>
    </subcellularLocation>
    <subcellularLocation>
        <location evidence="1">Membrane</location>
        <topology evidence="1">Multi-pass membrane protein</topology>
    </subcellularLocation>
</comment>
<gene>
    <name evidence="7" type="ORF">EV207_10464</name>
</gene>
<dbReference type="Pfam" id="PF01925">
    <property type="entry name" value="TauE"/>
    <property type="match status" value="1"/>
</dbReference>
<evidence type="ECO:0000256" key="2">
    <source>
        <dbReference type="ARBA" id="ARBA00009142"/>
    </source>
</evidence>
<feature type="transmembrane region" description="Helical" evidence="6">
    <location>
        <begin position="28"/>
        <end position="57"/>
    </location>
</feature>
<feature type="transmembrane region" description="Helical" evidence="6">
    <location>
        <begin position="156"/>
        <end position="189"/>
    </location>
</feature>
<evidence type="ECO:0000256" key="1">
    <source>
        <dbReference type="ARBA" id="ARBA00004141"/>
    </source>
</evidence>
<dbReference type="PANTHER" id="PTHR43701">
    <property type="entry name" value="MEMBRANE TRANSPORTER PROTEIN MJ0441-RELATED"/>
    <property type="match status" value="1"/>
</dbReference>
<reference evidence="7 8" key="1">
    <citation type="submission" date="2019-03" db="EMBL/GenBank/DDBJ databases">
        <title>Genomic Encyclopedia of Type Strains, Phase IV (KMG-IV): sequencing the most valuable type-strain genomes for metagenomic binning, comparative biology and taxonomic classification.</title>
        <authorList>
            <person name="Goeker M."/>
        </authorList>
    </citation>
    <scope>NUCLEOTIDE SEQUENCE [LARGE SCALE GENOMIC DNA]</scope>
    <source>
        <strain evidence="7 8">DSM 19377</strain>
    </source>
</reference>
<evidence type="ECO:0000256" key="3">
    <source>
        <dbReference type="ARBA" id="ARBA00022692"/>
    </source>
</evidence>
<evidence type="ECO:0000256" key="6">
    <source>
        <dbReference type="RuleBase" id="RU363041"/>
    </source>
</evidence>
<dbReference type="AlphaFoldDB" id="A0A4R2PAG2"/>
<dbReference type="RefSeq" id="WP_132744141.1">
    <property type="nucleotide sequence ID" value="NZ_SLXK01000004.1"/>
</dbReference>
<evidence type="ECO:0000313" key="8">
    <source>
        <dbReference type="Proteomes" id="UP000295416"/>
    </source>
</evidence>
<protein>
    <recommendedName>
        <fullName evidence="6">Probable membrane transporter protein</fullName>
    </recommendedName>
</protein>
<evidence type="ECO:0000256" key="5">
    <source>
        <dbReference type="ARBA" id="ARBA00023136"/>
    </source>
</evidence>
<keyword evidence="5 6" id="KW-0472">Membrane</keyword>
<dbReference type="PANTHER" id="PTHR43701:SF2">
    <property type="entry name" value="MEMBRANE TRANSPORTER PROTEIN YJNA-RELATED"/>
    <property type="match status" value="1"/>
</dbReference>
<comment type="caution">
    <text evidence="7">The sequence shown here is derived from an EMBL/GenBank/DDBJ whole genome shotgun (WGS) entry which is preliminary data.</text>
</comment>
<dbReference type="InterPro" id="IPR051598">
    <property type="entry name" value="TSUP/Inactive_protease-like"/>
</dbReference>
<accession>A0A4R2PAG2</accession>
<feature type="transmembrane region" description="Helical" evidence="6">
    <location>
        <begin position="225"/>
        <end position="245"/>
    </location>
</feature>
<comment type="similarity">
    <text evidence="2 6">Belongs to the 4-toluene sulfonate uptake permease (TSUP) (TC 2.A.102) family.</text>
</comment>
<organism evidence="7 8">
    <name type="scientific">Scopulibacillus darangshiensis</name>
    <dbReference type="NCBI Taxonomy" id="442528"/>
    <lineage>
        <taxon>Bacteria</taxon>
        <taxon>Bacillati</taxon>
        <taxon>Bacillota</taxon>
        <taxon>Bacilli</taxon>
        <taxon>Bacillales</taxon>
        <taxon>Sporolactobacillaceae</taxon>
        <taxon>Scopulibacillus</taxon>
    </lineage>
</organism>
<evidence type="ECO:0000313" key="7">
    <source>
        <dbReference type="EMBL" id="TCP30885.1"/>
    </source>
</evidence>
<dbReference type="OrthoDB" id="9780109at2"/>
<keyword evidence="4 6" id="KW-1133">Transmembrane helix</keyword>